<gene>
    <name evidence="2" type="ORF">NO713_02730</name>
</gene>
<sequence length="201" mass="22398">MLTLYLFCLTIGGGFVILSAFAGLDGVDFDPHFEIDVELSKPPKDAEALTPQKHPKNRQPGFRLPIFSLRFWTFGGCFFGLTGFLLTKLNLLLSPSLIFAISLGVGVSFGTVIVGILRRLHQQQANSLILSEDLVGLWATVEIPFDHNCKGKVRLYLKESMVDVVAITEEDHQFEKGDKVFVVGRHHDKVLVIPEKFLNSN</sequence>
<evidence type="ECO:0008006" key="4">
    <source>
        <dbReference type="Google" id="ProtNLM"/>
    </source>
</evidence>
<dbReference type="AlphaFoldDB" id="A0A9W4G7K6"/>
<keyword evidence="1" id="KW-0472">Membrane</keyword>
<protein>
    <recommendedName>
        <fullName evidence="4">NfeD-like C-terminal domain-containing protein</fullName>
    </recommendedName>
</protein>
<organism evidence="2 3">
    <name type="scientific">Planktothrix pseudagardhii</name>
    <dbReference type="NCBI Taxonomy" id="132604"/>
    <lineage>
        <taxon>Bacteria</taxon>
        <taxon>Bacillati</taxon>
        <taxon>Cyanobacteriota</taxon>
        <taxon>Cyanophyceae</taxon>
        <taxon>Oscillatoriophycideae</taxon>
        <taxon>Oscillatoriales</taxon>
        <taxon>Microcoleaceae</taxon>
        <taxon>Planktothrix</taxon>
    </lineage>
</organism>
<keyword evidence="1" id="KW-0812">Transmembrane</keyword>
<proteinExistence type="predicted"/>
<feature type="transmembrane region" description="Helical" evidence="1">
    <location>
        <begin position="97"/>
        <end position="117"/>
    </location>
</feature>
<name>A0A9W4G7K6_9CYAN</name>
<dbReference type="KEGG" id="ppsu:NO713_02730"/>
<reference evidence="2" key="1">
    <citation type="submission" date="2020-09" db="EMBL/GenBank/DDBJ databases">
        <authorList>
            <person name="Blom J."/>
        </authorList>
    </citation>
    <scope>NUCLEOTIDE SEQUENCE</scope>
    <source>
        <strain evidence="2">No.713</strain>
    </source>
</reference>
<keyword evidence="1" id="KW-1133">Transmembrane helix</keyword>
<feature type="transmembrane region" description="Helical" evidence="1">
    <location>
        <begin position="6"/>
        <end position="24"/>
    </location>
</feature>
<keyword evidence="3" id="KW-1185">Reference proteome</keyword>
<dbReference type="Gene3D" id="2.40.50.140">
    <property type="entry name" value="Nucleic acid-binding proteins"/>
    <property type="match status" value="1"/>
</dbReference>
<accession>A0A9W4G7K6</accession>
<dbReference type="RefSeq" id="WP_190522800.1">
    <property type="nucleotide sequence ID" value="NZ_LR882967.1"/>
</dbReference>
<dbReference type="InterPro" id="IPR012340">
    <property type="entry name" value="NA-bd_OB-fold"/>
</dbReference>
<evidence type="ECO:0000313" key="3">
    <source>
        <dbReference type="Proteomes" id="UP001153719"/>
    </source>
</evidence>
<evidence type="ECO:0000256" key="1">
    <source>
        <dbReference type="SAM" id="Phobius"/>
    </source>
</evidence>
<evidence type="ECO:0000313" key="2">
    <source>
        <dbReference type="EMBL" id="CAD5953504.1"/>
    </source>
</evidence>
<dbReference type="EMBL" id="LR882967">
    <property type="protein sequence ID" value="CAD5953504.1"/>
    <property type="molecule type" value="Genomic_DNA"/>
</dbReference>
<dbReference type="Proteomes" id="UP001153719">
    <property type="component" value="Chromosome"/>
</dbReference>
<feature type="transmembrane region" description="Helical" evidence="1">
    <location>
        <begin position="62"/>
        <end position="85"/>
    </location>
</feature>